<keyword evidence="4" id="KW-1185">Reference proteome</keyword>
<feature type="region of interest" description="Disordered" evidence="1">
    <location>
        <begin position="26"/>
        <end position="45"/>
    </location>
</feature>
<feature type="chain" id="PRO_5045859751" evidence="2">
    <location>
        <begin position="24"/>
        <end position="477"/>
    </location>
</feature>
<evidence type="ECO:0000313" key="4">
    <source>
        <dbReference type="Proteomes" id="UP001304071"/>
    </source>
</evidence>
<keyword evidence="2" id="KW-0732">Signal</keyword>
<sequence>MKKTVLMVPMIMGIVLGMPAVSGANPLSTQENRTSVATVGSTAKGSVTSNSLTEKALTENSTQLSNLIRRAIGEDYQRISLYHQADAQREMGIASATYMDPKLRFGAANVPVDSWSLTDDSMTNLTLGVSQQFPRGDTLQLQKEKAFQQADVTEDNVQLRGLAVAQSVSRLWLQLGYLKEAHSNLSTRIELQRQLVRQLETNYALGKKSVQDVLSVELAVSTLEEKLDLNWQQQQQIQAQLSEWLGADWLTSNSANAASNQVQWQSLDGLLSQMTVGDHYPQFKQHPLLHQADKRIAIKQTDIALQEQNYKPQWGIEVAYGDRRASSMTTGKAPDVASAFITLDIPLFTSNKQDRSVNAAKYELGSARLDRDLLIQKMNAQVNGLLSDLNGLQQRTLRYCDHLLPQSQAHLAAVKRAYDSNTASFAEWVAANVNSLALQLDYQQLVTQTNQTKADLAYWLNAFPVDVIELTHQRSSF</sequence>
<accession>A0ABZ0QAC4</accession>
<reference evidence="3 4" key="1">
    <citation type="submission" date="2023-11" db="EMBL/GenBank/DDBJ databases">
        <title>Plant-associative lifestyle of Vibrio porteresiae and its evolutionary dynamics.</title>
        <authorList>
            <person name="Rameshkumar N."/>
            <person name="Kirti K."/>
        </authorList>
    </citation>
    <scope>NUCLEOTIDE SEQUENCE [LARGE SCALE GENOMIC DNA]</scope>
    <source>
        <strain evidence="3 4">MSSRF30</strain>
    </source>
</reference>
<evidence type="ECO:0000256" key="2">
    <source>
        <dbReference type="SAM" id="SignalP"/>
    </source>
</evidence>
<feature type="signal peptide" evidence="2">
    <location>
        <begin position="1"/>
        <end position="23"/>
    </location>
</feature>
<name>A0ABZ0QAC4_9VIBR</name>
<dbReference type="EMBL" id="CP138203">
    <property type="protein sequence ID" value="WPC72727.1"/>
    <property type="molecule type" value="Genomic_DNA"/>
</dbReference>
<protein>
    <submittedName>
        <fullName evidence="3">TolC family protein</fullName>
    </submittedName>
</protein>
<evidence type="ECO:0000313" key="3">
    <source>
        <dbReference type="EMBL" id="WPC72727.1"/>
    </source>
</evidence>
<dbReference type="RefSeq" id="WP_261892403.1">
    <property type="nucleotide sequence ID" value="NZ_AP024895.1"/>
</dbReference>
<dbReference type="PANTHER" id="PTHR30203">
    <property type="entry name" value="OUTER MEMBRANE CATION EFFLUX PROTEIN"/>
    <property type="match status" value="1"/>
</dbReference>
<dbReference type="SUPFAM" id="SSF56954">
    <property type="entry name" value="Outer membrane efflux proteins (OEP)"/>
    <property type="match status" value="1"/>
</dbReference>
<dbReference type="Proteomes" id="UP001304071">
    <property type="component" value="Chromosome 1"/>
</dbReference>
<organism evidence="3 4">
    <name type="scientific">Vibrio porteresiae DSM 19223</name>
    <dbReference type="NCBI Taxonomy" id="1123496"/>
    <lineage>
        <taxon>Bacteria</taxon>
        <taxon>Pseudomonadati</taxon>
        <taxon>Pseudomonadota</taxon>
        <taxon>Gammaproteobacteria</taxon>
        <taxon>Vibrionales</taxon>
        <taxon>Vibrionaceae</taxon>
        <taxon>Vibrio</taxon>
    </lineage>
</organism>
<dbReference type="Gene3D" id="1.20.1600.10">
    <property type="entry name" value="Outer membrane efflux proteins (OEP)"/>
    <property type="match status" value="1"/>
</dbReference>
<evidence type="ECO:0000256" key="1">
    <source>
        <dbReference type="SAM" id="MobiDB-lite"/>
    </source>
</evidence>
<dbReference type="InterPro" id="IPR010131">
    <property type="entry name" value="MdtP/NodT-like"/>
</dbReference>
<proteinExistence type="predicted"/>
<gene>
    <name evidence="3" type="ORF">R8Z52_11370</name>
</gene>